<evidence type="ECO:0000256" key="1">
    <source>
        <dbReference type="SAM" id="MobiDB-lite"/>
    </source>
</evidence>
<accession>A0A4C1YCF4</accession>
<sequence>MQKKKGKFNRWNVVHSEKISARSEQIDRCPILVVSRYFLLLLPRNPNINYLRSNKAHIHNRPLPRNDSSCHSRTPVHEHAPGAPRAVTLVPAAPCERITSISHSLKSTLTPIVL</sequence>
<dbReference type="Proteomes" id="UP000299102">
    <property type="component" value="Unassembled WGS sequence"/>
</dbReference>
<feature type="region of interest" description="Disordered" evidence="1">
    <location>
        <begin position="59"/>
        <end position="81"/>
    </location>
</feature>
<dbReference type="AlphaFoldDB" id="A0A4C1YCF4"/>
<protein>
    <submittedName>
        <fullName evidence="2">Uncharacterized protein</fullName>
    </submittedName>
</protein>
<organism evidence="2 3">
    <name type="scientific">Eumeta variegata</name>
    <name type="common">Bagworm moth</name>
    <name type="synonym">Eumeta japonica</name>
    <dbReference type="NCBI Taxonomy" id="151549"/>
    <lineage>
        <taxon>Eukaryota</taxon>
        <taxon>Metazoa</taxon>
        <taxon>Ecdysozoa</taxon>
        <taxon>Arthropoda</taxon>
        <taxon>Hexapoda</taxon>
        <taxon>Insecta</taxon>
        <taxon>Pterygota</taxon>
        <taxon>Neoptera</taxon>
        <taxon>Endopterygota</taxon>
        <taxon>Lepidoptera</taxon>
        <taxon>Glossata</taxon>
        <taxon>Ditrysia</taxon>
        <taxon>Tineoidea</taxon>
        <taxon>Psychidae</taxon>
        <taxon>Oiketicinae</taxon>
        <taxon>Eumeta</taxon>
    </lineage>
</organism>
<gene>
    <name evidence="2" type="ORF">EVAR_49330_1</name>
</gene>
<name>A0A4C1YCF4_EUMVA</name>
<evidence type="ECO:0000313" key="2">
    <source>
        <dbReference type="EMBL" id="GBP72147.1"/>
    </source>
</evidence>
<proteinExistence type="predicted"/>
<comment type="caution">
    <text evidence="2">The sequence shown here is derived from an EMBL/GenBank/DDBJ whole genome shotgun (WGS) entry which is preliminary data.</text>
</comment>
<keyword evidence="3" id="KW-1185">Reference proteome</keyword>
<reference evidence="2 3" key="1">
    <citation type="journal article" date="2019" name="Commun. Biol.">
        <title>The bagworm genome reveals a unique fibroin gene that provides high tensile strength.</title>
        <authorList>
            <person name="Kono N."/>
            <person name="Nakamura H."/>
            <person name="Ohtoshi R."/>
            <person name="Tomita M."/>
            <person name="Numata K."/>
            <person name="Arakawa K."/>
        </authorList>
    </citation>
    <scope>NUCLEOTIDE SEQUENCE [LARGE SCALE GENOMIC DNA]</scope>
</reference>
<dbReference type="EMBL" id="BGZK01001134">
    <property type="protein sequence ID" value="GBP72147.1"/>
    <property type="molecule type" value="Genomic_DNA"/>
</dbReference>
<evidence type="ECO:0000313" key="3">
    <source>
        <dbReference type="Proteomes" id="UP000299102"/>
    </source>
</evidence>